<evidence type="ECO:0000313" key="2">
    <source>
        <dbReference type="Proteomes" id="UP000054408"/>
    </source>
</evidence>
<dbReference type="AlphaFoldDB" id="A0A0L0D0M1"/>
<proteinExistence type="predicted"/>
<dbReference type="GeneID" id="25569505"/>
<reference evidence="1 2" key="1">
    <citation type="submission" date="2010-05" db="EMBL/GenBank/DDBJ databases">
        <title>The Genome Sequence of Thecamonas trahens ATCC 50062.</title>
        <authorList>
            <consortium name="The Broad Institute Genome Sequencing Platform"/>
            <person name="Russ C."/>
            <person name="Cuomo C."/>
            <person name="Shea T."/>
            <person name="Young S.K."/>
            <person name="Zeng Q."/>
            <person name="Koehrsen M."/>
            <person name="Haas B."/>
            <person name="Borodovsky M."/>
            <person name="Guigo R."/>
            <person name="Alvarado L."/>
            <person name="Berlin A."/>
            <person name="Bochicchio J."/>
            <person name="Borenstein D."/>
            <person name="Chapman S."/>
            <person name="Chen Z."/>
            <person name="Freedman E."/>
            <person name="Gellesch M."/>
            <person name="Goldberg J."/>
            <person name="Griggs A."/>
            <person name="Gujja S."/>
            <person name="Heilman E."/>
            <person name="Heiman D."/>
            <person name="Hepburn T."/>
            <person name="Howarth C."/>
            <person name="Jen D."/>
            <person name="Larson L."/>
            <person name="Mehta T."/>
            <person name="Park D."/>
            <person name="Pearson M."/>
            <person name="Roberts A."/>
            <person name="Saif S."/>
            <person name="Shenoy N."/>
            <person name="Sisk P."/>
            <person name="Stolte C."/>
            <person name="Sykes S."/>
            <person name="Thomson T."/>
            <person name="Walk T."/>
            <person name="White J."/>
            <person name="Yandava C."/>
            <person name="Burger G."/>
            <person name="Gray M.W."/>
            <person name="Holland P.W.H."/>
            <person name="King N."/>
            <person name="Lang F.B.F."/>
            <person name="Roger A.J."/>
            <person name="Ruiz-Trillo I."/>
            <person name="Lander E."/>
            <person name="Nusbaum C."/>
        </authorList>
    </citation>
    <scope>NUCLEOTIDE SEQUENCE [LARGE SCALE GENOMIC DNA]</scope>
    <source>
        <strain evidence="1 2">ATCC 50062</strain>
    </source>
</reference>
<sequence>MEPDSQPSCGPGPALLVLARSNEPPEVRAKVKAAILAPTLDAKALWALAAADHVSDDYVIRIARALADAEPTLLATAPAEASAGAKWTDVDIDVTTDA</sequence>
<keyword evidence="2" id="KW-1185">Reference proteome</keyword>
<organism evidence="1 2">
    <name type="scientific">Thecamonas trahens ATCC 50062</name>
    <dbReference type="NCBI Taxonomy" id="461836"/>
    <lineage>
        <taxon>Eukaryota</taxon>
        <taxon>Apusozoa</taxon>
        <taxon>Apusomonadida</taxon>
        <taxon>Apusomonadidae</taxon>
        <taxon>Thecamonas</taxon>
    </lineage>
</organism>
<dbReference type="EMBL" id="GL349433">
    <property type="protein sequence ID" value="KNC45924.1"/>
    <property type="molecule type" value="Genomic_DNA"/>
</dbReference>
<gene>
    <name evidence="1" type="ORF">AMSG_11590</name>
</gene>
<evidence type="ECO:0000313" key="1">
    <source>
        <dbReference type="EMBL" id="KNC45924.1"/>
    </source>
</evidence>
<accession>A0A0L0D0M1</accession>
<dbReference type="RefSeq" id="XP_013763188.1">
    <property type="nucleotide sequence ID" value="XM_013907734.1"/>
</dbReference>
<dbReference type="Proteomes" id="UP000054408">
    <property type="component" value="Unassembled WGS sequence"/>
</dbReference>
<protein>
    <submittedName>
        <fullName evidence="1">Uncharacterized protein</fullName>
    </submittedName>
</protein>
<name>A0A0L0D0M1_THETB</name>